<keyword evidence="1" id="KW-0812">Transmembrane</keyword>
<protein>
    <recommendedName>
        <fullName evidence="2">Surface antigen domain-containing protein</fullName>
    </recommendedName>
</protein>
<name>A0A2P7SG37_9HYPH</name>
<dbReference type="AlphaFoldDB" id="A0A2P7SG37"/>
<evidence type="ECO:0000313" key="4">
    <source>
        <dbReference type="Proteomes" id="UP000240653"/>
    </source>
</evidence>
<reference evidence="3 4" key="1">
    <citation type="submission" date="2018-03" db="EMBL/GenBank/DDBJ databases">
        <title>The draft genome of Mesorhizobium soli JCM 19897.</title>
        <authorList>
            <person name="Li L."/>
            <person name="Liu L."/>
            <person name="Liang L."/>
            <person name="Wang T."/>
            <person name="Zhang X."/>
        </authorList>
    </citation>
    <scope>NUCLEOTIDE SEQUENCE [LARGE SCALE GENOMIC DNA]</scope>
    <source>
        <strain evidence="3 4">JCM 19897</strain>
    </source>
</reference>
<evidence type="ECO:0000259" key="2">
    <source>
        <dbReference type="Pfam" id="PF16998"/>
    </source>
</evidence>
<comment type="caution">
    <text evidence="3">The sequence shown here is derived from an EMBL/GenBank/DDBJ whole genome shotgun (WGS) entry which is preliminary data.</text>
</comment>
<dbReference type="EMBL" id="PXYL01000004">
    <property type="protein sequence ID" value="PSJ61459.1"/>
    <property type="molecule type" value="Genomic_DNA"/>
</dbReference>
<gene>
    <name evidence="3" type="ORF">C7I85_10405</name>
</gene>
<dbReference type="InterPro" id="IPR032635">
    <property type="entry name" value="Anti_2"/>
</dbReference>
<dbReference type="Proteomes" id="UP000240653">
    <property type="component" value="Unassembled WGS sequence"/>
</dbReference>
<feature type="transmembrane region" description="Helical" evidence="1">
    <location>
        <begin position="23"/>
        <end position="44"/>
    </location>
</feature>
<accession>A0A2P7SG37</accession>
<keyword evidence="1" id="KW-1133">Transmembrane helix</keyword>
<keyword evidence="1" id="KW-0472">Membrane</keyword>
<organism evidence="3 4">
    <name type="scientific">Pseudaminobacter soli</name>
    <name type="common">ex Li et al. 2025</name>
    <dbReference type="NCBI Taxonomy" id="1295366"/>
    <lineage>
        <taxon>Bacteria</taxon>
        <taxon>Pseudomonadati</taxon>
        <taxon>Pseudomonadota</taxon>
        <taxon>Alphaproteobacteria</taxon>
        <taxon>Hyphomicrobiales</taxon>
        <taxon>Phyllobacteriaceae</taxon>
        <taxon>Pseudaminobacter</taxon>
    </lineage>
</organism>
<sequence>MSRTAQAWRDGLSCLFRSGCPQAATLLAAAITLSACGIGGFSLVKAEVDRSLLTGAVSSGTRAPSDSERVSDEATIRNAVSAADVTTLDGTALAWANADTGSRGAISNLTESRNNGALCRKFTTSRESYDGVGLYHGEVCTAGSGLWRMMNFQPAL</sequence>
<keyword evidence="4" id="KW-1185">Reference proteome</keyword>
<evidence type="ECO:0000256" key="1">
    <source>
        <dbReference type="SAM" id="Phobius"/>
    </source>
</evidence>
<feature type="domain" description="Surface antigen" evidence="2">
    <location>
        <begin position="45"/>
        <end position="154"/>
    </location>
</feature>
<dbReference type="OrthoDB" id="7677942at2"/>
<proteinExistence type="predicted"/>
<dbReference type="Pfam" id="PF16998">
    <property type="entry name" value="17kDa_Anti_2"/>
    <property type="match status" value="1"/>
</dbReference>
<evidence type="ECO:0000313" key="3">
    <source>
        <dbReference type="EMBL" id="PSJ61459.1"/>
    </source>
</evidence>